<feature type="transmembrane region" description="Helical" evidence="8">
    <location>
        <begin position="275"/>
        <end position="296"/>
    </location>
</feature>
<comment type="similarity">
    <text evidence="2">Belongs to the tellurite-resistance/dicarboxylate transporter (TDT) family.</text>
</comment>
<evidence type="ECO:0000313" key="9">
    <source>
        <dbReference type="EMBL" id="MBB2995634.1"/>
    </source>
</evidence>
<gene>
    <name evidence="9" type="ORF">E9229_001825</name>
</gene>
<dbReference type="GO" id="GO:0055085">
    <property type="term" value="P:transmembrane transport"/>
    <property type="evidence" value="ECO:0007669"/>
    <property type="project" value="InterPro"/>
</dbReference>
<keyword evidence="10" id="KW-1185">Reference proteome</keyword>
<evidence type="ECO:0000256" key="5">
    <source>
        <dbReference type="ARBA" id="ARBA00022692"/>
    </source>
</evidence>
<comment type="caution">
    <text evidence="9">The sequence shown here is derived from an EMBL/GenBank/DDBJ whole genome shotgun (WGS) entry which is preliminary data.</text>
</comment>
<dbReference type="Pfam" id="PF03595">
    <property type="entry name" value="SLAC1"/>
    <property type="match status" value="1"/>
</dbReference>
<dbReference type="Gene3D" id="1.50.10.150">
    <property type="entry name" value="Voltage-dependent anion channel"/>
    <property type="match status" value="1"/>
</dbReference>
<feature type="transmembrane region" description="Helical" evidence="8">
    <location>
        <begin position="22"/>
        <end position="44"/>
    </location>
</feature>
<dbReference type="PANTHER" id="PTHR31686">
    <property type="match status" value="1"/>
</dbReference>
<evidence type="ECO:0000256" key="7">
    <source>
        <dbReference type="ARBA" id="ARBA00023136"/>
    </source>
</evidence>
<dbReference type="CDD" id="cd09320">
    <property type="entry name" value="TDT_like_2"/>
    <property type="match status" value="1"/>
</dbReference>
<feature type="transmembrane region" description="Helical" evidence="8">
    <location>
        <begin position="65"/>
        <end position="83"/>
    </location>
</feature>
<dbReference type="Proteomes" id="UP000523000">
    <property type="component" value="Unassembled WGS sequence"/>
</dbReference>
<reference evidence="9 10" key="1">
    <citation type="submission" date="2020-08" db="EMBL/GenBank/DDBJ databases">
        <title>Sequencing the genomes of 1000 actinobacteria strains.</title>
        <authorList>
            <person name="Klenk H.-P."/>
        </authorList>
    </citation>
    <scope>NUCLEOTIDE SEQUENCE [LARGE SCALE GENOMIC DNA]</scope>
    <source>
        <strain evidence="9 10">DSM 22826</strain>
    </source>
</reference>
<feature type="transmembrane region" description="Helical" evidence="8">
    <location>
        <begin position="199"/>
        <end position="221"/>
    </location>
</feature>
<evidence type="ECO:0000313" key="10">
    <source>
        <dbReference type="Proteomes" id="UP000523000"/>
    </source>
</evidence>
<accession>A0A839QLJ7</accession>
<dbReference type="PANTHER" id="PTHR31686:SF1">
    <property type="entry name" value="SULFITE EFFLUX PUMP SSU1"/>
    <property type="match status" value="1"/>
</dbReference>
<dbReference type="InterPro" id="IPR051629">
    <property type="entry name" value="Sulfite_efflux_TDT"/>
</dbReference>
<dbReference type="GO" id="GO:0005886">
    <property type="term" value="C:plasma membrane"/>
    <property type="evidence" value="ECO:0007669"/>
    <property type="project" value="UniProtKB-SubCell"/>
</dbReference>
<keyword evidence="4" id="KW-1003">Cell membrane</keyword>
<comment type="subcellular location">
    <subcellularLocation>
        <location evidence="1">Cell membrane</location>
        <topology evidence="1">Multi-pass membrane protein</topology>
    </subcellularLocation>
</comment>
<protein>
    <submittedName>
        <fullName evidence="9">C4-dicarboxylate transporter/malic acid transport protein</fullName>
    </submittedName>
</protein>
<evidence type="ECO:0000256" key="8">
    <source>
        <dbReference type="SAM" id="Phobius"/>
    </source>
</evidence>
<feature type="transmembrane region" description="Helical" evidence="8">
    <location>
        <begin position="164"/>
        <end position="187"/>
    </location>
</feature>
<keyword evidence="3" id="KW-0813">Transport</keyword>
<keyword evidence="5 8" id="KW-0812">Transmembrane</keyword>
<sequence length="341" mass="35928">MGTGILATAAATLPVQFPGLRIAATILWMLASMLLAGLIAATAWHWIRHRATAMGHHRHPVMAHFYGAPPMAMLTVGAGTLLLGKDVLGEQLALDIDMVLWSTGTLLGLVTAIAIPYLQFTRHQVDVGSAFGGWLMPVVPPMVSASTGALLLPYLPAGQARLSMLLACYAMFGLSLLASLVIIPLIWNRLALHKIGAAATVPTLWIVLGPLGQSITAANLLGGNAHLAAPEPLAGAMEAFGVLYGVPVLGFALLWATLAAAITLRTARRGLPFSLTWWSFTFPVGTCVTGLTGLAIHTHLAAFEWMAVAGYAFLVAAWIVVATRTFHGSIILGTLFQPPKP</sequence>
<feature type="transmembrane region" description="Helical" evidence="8">
    <location>
        <begin position="130"/>
        <end position="152"/>
    </location>
</feature>
<feature type="transmembrane region" description="Helical" evidence="8">
    <location>
        <begin position="241"/>
        <end position="263"/>
    </location>
</feature>
<evidence type="ECO:0000256" key="3">
    <source>
        <dbReference type="ARBA" id="ARBA00022448"/>
    </source>
</evidence>
<feature type="transmembrane region" description="Helical" evidence="8">
    <location>
        <begin position="98"/>
        <end position="118"/>
    </location>
</feature>
<keyword evidence="7 8" id="KW-0472">Membrane</keyword>
<organism evidence="9 10">
    <name type="scientific">Paeniglutamicibacter cryotolerans</name>
    <dbReference type="NCBI Taxonomy" id="670079"/>
    <lineage>
        <taxon>Bacteria</taxon>
        <taxon>Bacillati</taxon>
        <taxon>Actinomycetota</taxon>
        <taxon>Actinomycetes</taxon>
        <taxon>Micrococcales</taxon>
        <taxon>Micrococcaceae</taxon>
        <taxon>Paeniglutamicibacter</taxon>
    </lineage>
</organism>
<dbReference type="EMBL" id="JACHVS010000001">
    <property type="protein sequence ID" value="MBB2995634.1"/>
    <property type="molecule type" value="Genomic_DNA"/>
</dbReference>
<dbReference type="InterPro" id="IPR004695">
    <property type="entry name" value="SLAC1/Mae1/Ssu1/TehA"/>
</dbReference>
<dbReference type="InterPro" id="IPR038665">
    <property type="entry name" value="Voltage-dep_anion_channel_sf"/>
</dbReference>
<keyword evidence="6 8" id="KW-1133">Transmembrane helix</keyword>
<proteinExistence type="inferred from homology"/>
<evidence type="ECO:0000256" key="1">
    <source>
        <dbReference type="ARBA" id="ARBA00004651"/>
    </source>
</evidence>
<evidence type="ECO:0000256" key="4">
    <source>
        <dbReference type="ARBA" id="ARBA00022475"/>
    </source>
</evidence>
<evidence type="ECO:0000256" key="2">
    <source>
        <dbReference type="ARBA" id="ARBA00008566"/>
    </source>
</evidence>
<name>A0A839QLJ7_9MICC</name>
<evidence type="ECO:0000256" key="6">
    <source>
        <dbReference type="ARBA" id="ARBA00022989"/>
    </source>
</evidence>
<dbReference type="AlphaFoldDB" id="A0A839QLJ7"/>
<feature type="transmembrane region" description="Helical" evidence="8">
    <location>
        <begin position="302"/>
        <end position="321"/>
    </location>
</feature>